<gene>
    <name evidence="2" type="ORF">FGA12_08870</name>
</gene>
<evidence type="ECO:0000313" key="2">
    <source>
        <dbReference type="EMBL" id="QDF75258.1"/>
    </source>
</evidence>
<dbReference type="EMBL" id="CP041153">
    <property type="protein sequence ID" value="QDF75258.1"/>
    <property type="molecule type" value="Genomic_DNA"/>
</dbReference>
<keyword evidence="3" id="KW-1185">Reference proteome</keyword>
<dbReference type="RefSeq" id="WP_033538146.1">
    <property type="nucleotide sequence ID" value="NZ_CP041153.1"/>
</dbReference>
<reference evidence="2 3" key="1">
    <citation type="submission" date="2019-06" db="EMBL/GenBank/DDBJ databases">
        <title>Complete genome of Shewanella marisflavi ECSMB14101, a mussel settlement-inducing bacterium isolated from East China Sea.</title>
        <authorList>
            <person name="Yang J."/>
            <person name="Liang X."/>
            <person name="Chang R."/>
            <person name="Peng L."/>
        </authorList>
    </citation>
    <scope>NUCLEOTIDE SEQUENCE [LARGE SCALE GENOMIC DNA]</scope>
    <source>
        <strain evidence="2 3">ECSMB14101</strain>
    </source>
</reference>
<dbReference type="Proteomes" id="UP000318758">
    <property type="component" value="Chromosome"/>
</dbReference>
<feature type="domain" description="MrfA-like Zn-binding" evidence="1">
    <location>
        <begin position="487"/>
        <end position="586"/>
    </location>
</feature>
<sequence length="626" mass="70584">MISKFTPIRLSHLGASQGVGSIVRDKSDYTAVVVDTRFWGVNVPESLEPIRNVRRIQRCLQVSKDLFLPPTGNEQNEADHSKSIPAVLFPRYFECPGCGRMVLNALDNFNPNVRNKMLCNHCDSSVPLKQGIYCNIDELGHLGEVNWQWLVHRPDKNDTDEIRECLEKNHNDNLVHLRKSGKEFIKCMECPARIEFNSHHVQIRLSSPQPWIYERLNYNEGAQLATKVVEISDPQVYTPVLDEGIVIPPESNNDEPTDVLAQILKYSDVLDSILSSPTSLLRKSRIRRLANDLEVSTESVNEALLQYQDPTIDKECEHELLGSPGQMLQEEYDALTTEQTFSKAADFITKHQTKRLDDLKLSVSENLKPYASVIGQLVRVDRLRKVQIFKGFHRLRPQQKEEEDGTKETPEPTILPPDIIGESHWLPAIELFGEGLFLTLNPSWLIHWENLTPVVKRAQELALRFEASGSYIQVSEISPRFLLLHTLAHLMIRELENNCGYPAASLSERIYASIDDEMCGFLIYTAVADVAGSLGGLMEQAEPKNILALLEGVFNHAKWCTLDPVCSEHTGQGRDGLNLAACHGCCLIPDTSCDYGNVLLDRTLIKGDEVLGIPELEKFIKDMADE</sequence>
<dbReference type="NCBIfam" id="NF038324">
    <property type="entry name" value="DrmB_fam"/>
    <property type="match status" value="1"/>
</dbReference>
<dbReference type="Pfam" id="PF09369">
    <property type="entry name" value="MZB"/>
    <property type="match status" value="1"/>
</dbReference>
<proteinExistence type="predicted"/>
<accession>A0ABX5WL04</accession>
<evidence type="ECO:0000259" key="1">
    <source>
        <dbReference type="Pfam" id="PF09369"/>
    </source>
</evidence>
<dbReference type="InterPro" id="IPR018973">
    <property type="entry name" value="MZB"/>
</dbReference>
<protein>
    <submittedName>
        <fullName evidence="2">DUF1998 domain-containing protein</fullName>
    </submittedName>
</protein>
<dbReference type="InterPro" id="IPR047721">
    <property type="entry name" value="DrmB"/>
</dbReference>
<name>A0ABX5WL04_9GAMM</name>
<evidence type="ECO:0000313" key="3">
    <source>
        <dbReference type="Proteomes" id="UP000318758"/>
    </source>
</evidence>
<organism evidence="2 3">
    <name type="scientific">Shewanella marisflavi</name>
    <dbReference type="NCBI Taxonomy" id="260364"/>
    <lineage>
        <taxon>Bacteria</taxon>
        <taxon>Pseudomonadati</taxon>
        <taxon>Pseudomonadota</taxon>
        <taxon>Gammaproteobacteria</taxon>
        <taxon>Alteromonadales</taxon>
        <taxon>Shewanellaceae</taxon>
        <taxon>Shewanella</taxon>
    </lineage>
</organism>